<dbReference type="PANTHER" id="PTHR22961:SF13">
    <property type="entry name" value="TRIBBLES"/>
    <property type="match status" value="1"/>
</dbReference>
<dbReference type="GO" id="GO:0032436">
    <property type="term" value="P:positive regulation of proteasomal ubiquitin-dependent protein catabolic process"/>
    <property type="evidence" value="ECO:0007669"/>
    <property type="project" value="TreeGrafter"/>
</dbReference>
<dbReference type="PROSITE" id="PS50011">
    <property type="entry name" value="PROTEIN_KINASE_DOM"/>
    <property type="match status" value="1"/>
</dbReference>
<dbReference type="EMBL" id="JAVRJZ010000004">
    <property type="protein sequence ID" value="KAK2723250.1"/>
    <property type="molecule type" value="Genomic_DNA"/>
</dbReference>
<dbReference type="Gene3D" id="1.10.510.10">
    <property type="entry name" value="Transferase(Phosphotransferase) domain 1"/>
    <property type="match status" value="1"/>
</dbReference>
<organism evidence="2 3">
    <name type="scientific">Artemia franciscana</name>
    <name type="common">Brine shrimp</name>
    <name type="synonym">Artemia sanfranciscana</name>
    <dbReference type="NCBI Taxonomy" id="6661"/>
    <lineage>
        <taxon>Eukaryota</taxon>
        <taxon>Metazoa</taxon>
        <taxon>Ecdysozoa</taxon>
        <taxon>Arthropoda</taxon>
        <taxon>Crustacea</taxon>
        <taxon>Branchiopoda</taxon>
        <taxon>Anostraca</taxon>
        <taxon>Artemiidae</taxon>
        <taxon>Artemia</taxon>
    </lineage>
</organism>
<dbReference type="GO" id="GO:0005524">
    <property type="term" value="F:ATP binding"/>
    <property type="evidence" value="ECO:0007669"/>
    <property type="project" value="InterPro"/>
</dbReference>
<feature type="domain" description="Protein kinase" evidence="1">
    <location>
        <begin position="44"/>
        <end position="296"/>
    </location>
</feature>
<dbReference type="SMART" id="SM00220">
    <property type="entry name" value="S_TKc"/>
    <property type="match status" value="1"/>
</dbReference>
<dbReference type="AlphaFoldDB" id="A0AA88I3D9"/>
<sequence length="322" mass="36283">MCPSMEDLAKSQKTRSATLEVSTTKIPAEIDKKRKHKSKVIQRQLSHYLVGAGIEGTTLFECHENFSGKDFKCQKINSPEGMGQLEAHVRIAKSIHIAFPVDVFLDADIRYLVFEKGYGNMHTHIKDLKFLSEEAAKALFFQMVQAVEDCHSAGIILNDMKLRRFIFSNSQKTNLCIENLDGCSLLQPGESDDKGYAKKSNPFYISPEAIRSGKSGHYKGKPSDVWSLGIILYTMLCGKYPFHDSNPVTLLSKIITGKYAASSEISYAARCLISKMLTKDPNERLTAREILHHTWFDQQEDFKTIKLKIKVEDGIQLVPNLS</sequence>
<evidence type="ECO:0000313" key="3">
    <source>
        <dbReference type="Proteomes" id="UP001187531"/>
    </source>
</evidence>
<dbReference type="Pfam" id="PF00069">
    <property type="entry name" value="Pkinase"/>
    <property type="match status" value="1"/>
</dbReference>
<comment type="caution">
    <text evidence="2">The sequence shown here is derived from an EMBL/GenBank/DDBJ whole genome shotgun (WGS) entry which is preliminary data.</text>
</comment>
<dbReference type="GO" id="GO:0004672">
    <property type="term" value="F:protein kinase activity"/>
    <property type="evidence" value="ECO:0007669"/>
    <property type="project" value="InterPro"/>
</dbReference>
<evidence type="ECO:0000259" key="1">
    <source>
        <dbReference type="PROSITE" id="PS50011"/>
    </source>
</evidence>
<evidence type="ECO:0000313" key="2">
    <source>
        <dbReference type="EMBL" id="KAK2723250.1"/>
    </source>
</evidence>
<proteinExistence type="predicted"/>
<reference evidence="2" key="1">
    <citation type="submission" date="2023-07" db="EMBL/GenBank/DDBJ databases">
        <title>Chromosome-level genome assembly of Artemia franciscana.</title>
        <authorList>
            <person name="Jo E."/>
        </authorList>
    </citation>
    <scope>NUCLEOTIDE SEQUENCE</scope>
    <source>
        <tissue evidence="2">Whole body</tissue>
    </source>
</reference>
<dbReference type="GO" id="GO:0005634">
    <property type="term" value="C:nucleus"/>
    <property type="evidence" value="ECO:0007669"/>
    <property type="project" value="TreeGrafter"/>
</dbReference>
<dbReference type="InterPro" id="IPR000719">
    <property type="entry name" value="Prot_kinase_dom"/>
</dbReference>
<name>A0AA88I3D9_ARTSF</name>
<dbReference type="InterPro" id="IPR024104">
    <property type="entry name" value="Tribbles/Ser_Thr_kinase_40"/>
</dbReference>
<dbReference type="InterPro" id="IPR011009">
    <property type="entry name" value="Kinase-like_dom_sf"/>
</dbReference>
<accession>A0AA88I3D9</accession>
<gene>
    <name evidence="2" type="ORF">QYM36_001799</name>
</gene>
<dbReference type="PANTHER" id="PTHR22961">
    <property type="entry name" value="SER/THR PROTEIN KINASE-TRB"/>
    <property type="match status" value="1"/>
</dbReference>
<dbReference type="EMBL" id="JAVRJZ010000004">
    <property type="protein sequence ID" value="KAK2723249.1"/>
    <property type="molecule type" value="Genomic_DNA"/>
</dbReference>
<keyword evidence="3" id="KW-1185">Reference proteome</keyword>
<protein>
    <recommendedName>
        <fullName evidence="1">Protein kinase domain-containing protein</fullName>
    </recommendedName>
</protein>
<dbReference type="Gene3D" id="3.30.200.20">
    <property type="entry name" value="Phosphorylase Kinase, domain 1"/>
    <property type="match status" value="1"/>
</dbReference>
<dbReference type="EMBL" id="JAVRJZ010000004">
    <property type="protein sequence ID" value="KAK2723252.1"/>
    <property type="molecule type" value="Genomic_DNA"/>
</dbReference>
<dbReference type="SUPFAM" id="SSF56112">
    <property type="entry name" value="Protein kinase-like (PK-like)"/>
    <property type="match status" value="1"/>
</dbReference>
<dbReference type="Proteomes" id="UP001187531">
    <property type="component" value="Unassembled WGS sequence"/>
</dbReference>
<dbReference type="GO" id="GO:0031434">
    <property type="term" value="F:mitogen-activated protein kinase kinase binding"/>
    <property type="evidence" value="ECO:0007669"/>
    <property type="project" value="TreeGrafter"/>
</dbReference>